<feature type="compositionally biased region" description="Low complexity" evidence="1">
    <location>
        <begin position="1039"/>
        <end position="1057"/>
    </location>
</feature>
<feature type="region of interest" description="Disordered" evidence="1">
    <location>
        <begin position="885"/>
        <end position="965"/>
    </location>
</feature>
<feature type="region of interest" description="Disordered" evidence="1">
    <location>
        <begin position="730"/>
        <end position="767"/>
    </location>
</feature>
<feature type="region of interest" description="Disordered" evidence="1">
    <location>
        <begin position="807"/>
        <end position="847"/>
    </location>
</feature>
<proteinExistence type="predicted"/>
<feature type="compositionally biased region" description="Low complexity" evidence="1">
    <location>
        <begin position="807"/>
        <end position="823"/>
    </location>
</feature>
<feature type="compositionally biased region" description="Polar residues" evidence="1">
    <location>
        <begin position="885"/>
        <end position="932"/>
    </location>
</feature>
<gene>
    <name evidence="2" type="ORF">NTEN_LOCUS2624</name>
</gene>
<feature type="region of interest" description="Disordered" evidence="1">
    <location>
        <begin position="1035"/>
        <end position="1078"/>
    </location>
</feature>
<feature type="compositionally biased region" description="Basic residues" evidence="1">
    <location>
        <begin position="1059"/>
        <end position="1068"/>
    </location>
</feature>
<feature type="compositionally biased region" description="Low complexity" evidence="1">
    <location>
        <begin position="730"/>
        <end position="755"/>
    </location>
</feature>
<keyword evidence="3" id="KW-1185">Reference proteome</keyword>
<protein>
    <submittedName>
        <fullName evidence="2">Uncharacterized protein</fullName>
    </submittedName>
</protein>
<name>A0A6H5G187_9HEMI</name>
<dbReference type="Proteomes" id="UP000479000">
    <property type="component" value="Unassembled WGS sequence"/>
</dbReference>
<evidence type="ECO:0000313" key="2">
    <source>
        <dbReference type="EMBL" id="CAA9995933.1"/>
    </source>
</evidence>
<organism evidence="2 3">
    <name type="scientific">Nesidiocoris tenuis</name>
    <dbReference type="NCBI Taxonomy" id="355587"/>
    <lineage>
        <taxon>Eukaryota</taxon>
        <taxon>Metazoa</taxon>
        <taxon>Ecdysozoa</taxon>
        <taxon>Arthropoda</taxon>
        <taxon>Hexapoda</taxon>
        <taxon>Insecta</taxon>
        <taxon>Pterygota</taxon>
        <taxon>Neoptera</taxon>
        <taxon>Paraneoptera</taxon>
        <taxon>Hemiptera</taxon>
        <taxon>Heteroptera</taxon>
        <taxon>Panheteroptera</taxon>
        <taxon>Cimicomorpha</taxon>
        <taxon>Miridae</taxon>
        <taxon>Dicyphina</taxon>
        <taxon>Nesidiocoris</taxon>
    </lineage>
</organism>
<feature type="compositionally biased region" description="Polar residues" evidence="1">
    <location>
        <begin position="945"/>
        <end position="954"/>
    </location>
</feature>
<reference evidence="2 3" key="1">
    <citation type="submission" date="2020-02" db="EMBL/GenBank/DDBJ databases">
        <authorList>
            <person name="Ferguson B K."/>
        </authorList>
    </citation>
    <scope>NUCLEOTIDE SEQUENCE [LARGE SCALE GENOMIC DNA]</scope>
</reference>
<evidence type="ECO:0000313" key="3">
    <source>
        <dbReference type="Proteomes" id="UP000479000"/>
    </source>
</evidence>
<dbReference type="EMBL" id="CADCXU010004157">
    <property type="protein sequence ID" value="CAA9995933.1"/>
    <property type="molecule type" value="Genomic_DNA"/>
</dbReference>
<evidence type="ECO:0000256" key="1">
    <source>
        <dbReference type="SAM" id="MobiDB-lite"/>
    </source>
</evidence>
<accession>A0A6H5G187</accession>
<dbReference type="AlphaFoldDB" id="A0A6H5G187"/>
<dbReference type="OrthoDB" id="7412264at2759"/>
<sequence length="1078" mass="114858">MAERIRALAKLEYQKTRCNRRANVALATLGNLAVSGANTCRLLHEQGLDSALMAALKVDDTREAAAKALCQYYHVYLKNLRSADELKLPTLTEILNPPGTPQLTPCTCGVFLSGQFNRTSPVQGNPVLMNEHDEHFTCNRVGDKQCINKCLDVPSYHLRCHGQGLQQGKSKLDRDFRLLLRYGSPSLRIAGGGLPRCVDRSSPHNATGTNLGLALTWNRAQQVFLFMKPRLLPAYDSTGKCVVTPDHESLYLKLLECVPPELNASQDRQVLHVGFMHQPRSSRFMGLSGIGSRQPIGYDVEFVVKLLEPFEKKQAGNGKFRICCHRFVDSRYLKKQVQTLPKSLGPALSLKAAGLARDNFGYHANACNGNLLYFLPDDLLVNESSSTILTSVVSSSEQDSMIDKCLAALETCHKRFSEHYKTLYNLAHFYFKSKKRKSVEKVQQLLLGPNGLFGDRKPYNFFNESTHTLDSAIRFCAGEIAIQKQVPYSGGSSGSLPPFPTSLPSQIHPTSRILDNVSITPIEVRWKTLPEGDMGSVSVSCGSGNVSLGQDNSSPAAVLKERPSLSIIPVTVSSGSPAASAGPKSPSTSSQSALLSINKLASKAAKRSQSPLALSMGVTSISGMSPTSIMAKGIQAIAGSTSLLTSTASALSMLPSSVQMHPIPGAAMPNPLQHLTITPTSSRANIPATTAGSSPLNQVLQPYSIAPAVPPSTSSFSSLTQPVPVSSVPSLMTPSVPVTTSSSLHPHPLSLTPTSQVPTSLPLPLTTHSSNRQVATSLAQLIQPPSSGSISISPIPAPLSAPSPLIAAAHQPSKKSSASHKSPGQPKQRLPELPKPAHTSSEYSKSRFGGSLIHSLQSSIPPQQSSNQPTLSLQHKLLAKKLNQSKIKQDSSLTQPLPSSSVGGSANPHAYSTDSKSFLSHPTPKSQSQLPSAVSGPVPKATPAFGSSPTTPMALTNPPKLPSNVMKKLPNSLTIVPSGSASRGPDPLSDMVTSASSAAPKKSFFDEIFDQNVTNAIKSFGSSITITAAKTHKLPYSTSESVPAPSASHSSATTEPAPKSRKMPKKKKLSNEVIVLDD</sequence>